<name>A0A6M3ITF2_9ZZZZ</name>
<organism evidence="1">
    <name type="scientific">viral metagenome</name>
    <dbReference type="NCBI Taxonomy" id="1070528"/>
    <lineage>
        <taxon>unclassified sequences</taxon>
        <taxon>metagenomes</taxon>
        <taxon>organismal metagenomes</taxon>
    </lineage>
</organism>
<dbReference type="AlphaFoldDB" id="A0A6M3ITF2"/>
<reference evidence="1" key="1">
    <citation type="submission" date="2020-03" db="EMBL/GenBank/DDBJ databases">
        <title>The deep terrestrial virosphere.</title>
        <authorList>
            <person name="Holmfeldt K."/>
            <person name="Nilsson E."/>
            <person name="Simone D."/>
            <person name="Lopez-Fernandez M."/>
            <person name="Wu X."/>
            <person name="de Brujin I."/>
            <person name="Lundin D."/>
            <person name="Andersson A."/>
            <person name="Bertilsson S."/>
            <person name="Dopson M."/>
        </authorList>
    </citation>
    <scope>NUCLEOTIDE SEQUENCE</scope>
    <source>
        <strain evidence="1">MM415B01102</strain>
    </source>
</reference>
<accession>A0A6M3ITF2</accession>
<gene>
    <name evidence="1" type="ORF">MM415B01102_0007</name>
</gene>
<sequence length="61" mass="7551">MKESEFNAMNGLYERFTLDRHLAEIDEAEDEAERKSEHRDPWYFDYWPSDEQLEYYKRGGR</sequence>
<evidence type="ECO:0000313" key="1">
    <source>
        <dbReference type="EMBL" id="QJA60528.1"/>
    </source>
</evidence>
<proteinExistence type="predicted"/>
<protein>
    <submittedName>
        <fullName evidence="1">Uncharacterized protein</fullName>
    </submittedName>
</protein>
<dbReference type="EMBL" id="MT141412">
    <property type="protein sequence ID" value="QJA60528.1"/>
    <property type="molecule type" value="Genomic_DNA"/>
</dbReference>